<sequence>MAVQQKSKNMTTNAPRFILALLASALGTLTTGANGCSQFDGYTALENVDSWTNPAGVNTYNPLSSAASVCSGDPRCIGFNDYGTIKYANNIPLDRVRPGFCFYMKTTGCKPYAGYNVTLNLDSQYYSMLTYGDADAAALACSTDPACAGFNSAATTKAYGFTLDAIRIKICFYTKEGRYAAAATTAAQPTTAPTAAQPTAAAAATTQTAAPTTIAASQPTTAAATAQSAAPITITASQPTTAAAATAQSAAPITNTASQPITATATNC</sequence>
<dbReference type="AlphaFoldDB" id="A0A150GLH9"/>
<dbReference type="Proteomes" id="UP000075714">
    <property type="component" value="Unassembled WGS sequence"/>
</dbReference>
<feature type="signal peptide" evidence="1">
    <location>
        <begin position="1"/>
        <end position="35"/>
    </location>
</feature>
<evidence type="ECO:0008006" key="4">
    <source>
        <dbReference type="Google" id="ProtNLM"/>
    </source>
</evidence>
<proteinExistence type="predicted"/>
<protein>
    <recommendedName>
        <fullName evidence="4">Pherophorin domain-containing protein</fullName>
    </recommendedName>
</protein>
<organism evidence="2 3">
    <name type="scientific">Gonium pectorale</name>
    <name type="common">Green alga</name>
    <dbReference type="NCBI Taxonomy" id="33097"/>
    <lineage>
        <taxon>Eukaryota</taxon>
        <taxon>Viridiplantae</taxon>
        <taxon>Chlorophyta</taxon>
        <taxon>core chlorophytes</taxon>
        <taxon>Chlorophyceae</taxon>
        <taxon>CS clade</taxon>
        <taxon>Chlamydomonadales</taxon>
        <taxon>Volvocaceae</taxon>
        <taxon>Gonium</taxon>
    </lineage>
</organism>
<evidence type="ECO:0000256" key="1">
    <source>
        <dbReference type="SAM" id="SignalP"/>
    </source>
</evidence>
<evidence type="ECO:0000313" key="3">
    <source>
        <dbReference type="Proteomes" id="UP000075714"/>
    </source>
</evidence>
<comment type="caution">
    <text evidence="2">The sequence shown here is derived from an EMBL/GenBank/DDBJ whole genome shotgun (WGS) entry which is preliminary data.</text>
</comment>
<evidence type="ECO:0000313" key="2">
    <source>
        <dbReference type="EMBL" id="KXZ50709.1"/>
    </source>
</evidence>
<dbReference type="EMBL" id="LSYV01000016">
    <property type="protein sequence ID" value="KXZ50709.1"/>
    <property type="molecule type" value="Genomic_DNA"/>
</dbReference>
<keyword evidence="3" id="KW-1185">Reference proteome</keyword>
<keyword evidence="1" id="KW-0732">Signal</keyword>
<reference evidence="3" key="1">
    <citation type="journal article" date="2016" name="Nat. Commun.">
        <title>The Gonium pectorale genome demonstrates co-option of cell cycle regulation during the evolution of multicellularity.</title>
        <authorList>
            <person name="Hanschen E.R."/>
            <person name="Marriage T.N."/>
            <person name="Ferris P.J."/>
            <person name="Hamaji T."/>
            <person name="Toyoda A."/>
            <person name="Fujiyama A."/>
            <person name="Neme R."/>
            <person name="Noguchi H."/>
            <person name="Minakuchi Y."/>
            <person name="Suzuki M."/>
            <person name="Kawai-Toyooka H."/>
            <person name="Smith D.R."/>
            <person name="Sparks H."/>
            <person name="Anderson J."/>
            <person name="Bakaric R."/>
            <person name="Luria V."/>
            <person name="Karger A."/>
            <person name="Kirschner M.W."/>
            <person name="Durand P.M."/>
            <person name="Michod R.E."/>
            <person name="Nozaki H."/>
            <person name="Olson B.J."/>
        </authorList>
    </citation>
    <scope>NUCLEOTIDE SEQUENCE [LARGE SCALE GENOMIC DNA]</scope>
    <source>
        <strain evidence="3">NIES-2863</strain>
    </source>
</reference>
<feature type="chain" id="PRO_5007562180" description="Pherophorin domain-containing protein" evidence="1">
    <location>
        <begin position="36"/>
        <end position="268"/>
    </location>
</feature>
<gene>
    <name evidence="2" type="ORF">GPECTOR_15g393</name>
</gene>
<accession>A0A150GLH9</accession>
<name>A0A150GLH9_GONPE</name>